<evidence type="ECO:0000313" key="3">
    <source>
        <dbReference type="EMBL" id="SQJ10893.1"/>
    </source>
</evidence>
<dbReference type="InterPro" id="IPR025406">
    <property type="entry name" value="DUF4132"/>
</dbReference>
<sequence>MAKREVAEIILRNVYSYKDPQVREQLESYILGETNIAPSGNDIRQKMSMYQAYGFENMSCFDENKNFIDNEDGEVLKRYTELMYKEAPDKLSTQFQLFSGKYSLYKKMGLSKAFVKEDFQKTLLYTTRYWWQTEKDAVDKFIENYKDIADEYIDEYDKVNGNAAFAAGMLLIVKLINEKNSNPIEKLGNIFFGKKEKTVEKLERFFYSILKKRIKEKAIKRILENDIKDPQIDQYYNELDPIKLVFTSEMHEVILISRIIKEIKMTSNIIFQGARIAAMAEPVTFLYIHNNDEQTMKNIAELKLSDKYKLDFCLERISSDYRYNEKYFYKSIEESIKASPEYVKSIMKREIDEEDVMGSVLLSLLLKNNHLTEEERAAYLRKAENLIIKSYKEMYTNQDVYSYEFPEIGMEDFEFLRDENAALNGIKISEVGNAYKYRTPANKINVSALSLIEYSTIARNAVEVSLKIKGYVRYLFHFIINYKCVCPINTENVYIRLYDKMRISFEDVCQGYLDYRFSEEETEKKEFLQFAHKYEKEIYELLKDNSFEIEDLKKFINVLYKENNGFDYVELTNVFEKKIKSVTSMVEDMLKSKEKEVRSKIEELAGAKSKITADTAMRLIRIWDNDKIEKDLRNIENIAEITEYIENLYTKTNDKNTPYAKEIDYGSVRIKDSEEKISEKVMKYFVSEYIVLKDLYIIKGCKRIQEVVNIFDLRLLMKSIFDMWVAEGSTTKYRNILLPLALTAGEAQIPMIKKQIDFWAENSKPGLATFAIQSLCMNGSKMALLTVDSMSRKHKNKRVKRAALEAMDIAAEAMGMSRDELDDIIVPDLGFGKDRTRIFNYGEREFKAVLDDKMEITLFDNTGKQIKSLPKASAKNNDNEDMAAECKEELKNIKKQIKIVVESQKLRIAKAVIVGRKWSIDKWKELFIENPIMNSFATKLVWEETDDKGNIIKTFRYMEDGTFNTVEEEEYEVENGTYILPLHPADINEEELAAWTEQLEDYEIVQPVDQLNIPVYILKDEELEEKEISEFKTKKIYASTFKSAANKLGFNMEFAEYGECCGCTFLDESSNLRMFISTNNFYPGDYSTIISILKISFISRESNSEVVLRKVPKKLISLAYLAGKMITEKAIENREE</sequence>
<name>A0AAX2JD13_9FUSO</name>
<accession>A0AAX2JD13</accession>
<dbReference type="Proteomes" id="UP000249008">
    <property type="component" value="Chromosome 1"/>
</dbReference>
<feature type="coiled-coil region" evidence="1">
    <location>
        <begin position="876"/>
        <end position="903"/>
    </location>
</feature>
<evidence type="ECO:0000256" key="1">
    <source>
        <dbReference type="SAM" id="Coils"/>
    </source>
</evidence>
<proteinExistence type="predicted"/>
<evidence type="ECO:0000259" key="2">
    <source>
        <dbReference type="Pfam" id="PF13569"/>
    </source>
</evidence>
<dbReference type="AlphaFoldDB" id="A0AAX2JD13"/>
<dbReference type="RefSeq" id="WP_005980976.1">
    <property type="nucleotide sequence ID" value="NZ_CABKNW010000005.1"/>
</dbReference>
<gene>
    <name evidence="3" type="ORF">NCTC12112_02499</name>
</gene>
<evidence type="ECO:0000313" key="4">
    <source>
        <dbReference type="Proteomes" id="UP000249008"/>
    </source>
</evidence>
<reference evidence="3 4" key="1">
    <citation type="submission" date="2018-06" db="EMBL/GenBank/DDBJ databases">
        <authorList>
            <consortium name="Pathogen Informatics"/>
            <person name="Doyle S."/>
        </authorList>
    </citation>
    <scope>NUCLEOTIDE SEQUENCE [LARGE SCALE GENOMIC DNA]</scope>
    <source>
        <strain evidence="3 4">NCTC12112</strain>
    </source>
</reference>
<dbReference type="KEGG" id="ful:C4N20_03080"/>
<dbReference type="EMBL" id="LS483487">
    <property type="protein sequence ID" value="SQJ10893.1"/>
    <property type="molecule type" value="Genomic_DNA"/>
</dbReference>
<keyword evidence="1" id="KW-0175">Coiled coil</keyword>
<dbReference type="Pfam" id="PF13569">
    <property type="entry name" value="DUF4132"/>
    <property type="match status" value="1"/>
</dbReference>
<protein>
    <recommendedName>
        <fullName evidence="2">DUF4132 domain-containing protein</fullName>
    </recommendedName>
</protein>
<feature type="domain" description="DUF4132" evidence="2">
    <location>
        <begin position="863"/>
        <end position="1050"/>
    </location>
</feature>
<organism evidence="3 4">
    <name type="scientific">Fusobacterium ulcerans</name>
    <dbReference type="NCBI Taxonomy" id="861"/>
    <lineage>
        <taxon>Bacteria</taxon>
        <taxon>Fusobacteriati</taxon>
        <taxon>Fusobacteriota</taxon>
        <taxon>Fusobacteriia</taxon>
        <taxon>Fusobacteriales</taxon>
        <taxon>Fusobacteriaceae</taxon>
        <taxon>Fusobacterium</taxon>
    </lineage>
</organism>
<dbReference type="GeneID" id="78453779"/>